<proteinExistence type="predicted"/>
<dbReference type="Gene3D" id="2.60.120.260">
    <property type="entry name" value="Galactose-binding domain-like"/>
    <property type="match status" value="1"/>
</dbReference>
<dbReference type="RefSeq" id="WP_093828930.1">
    <property type="nucleotide sequence ID" value="NZ_JAVRES010000001.1"/>
</dbReference>
<comment type="caution">
    <text evidence="3">The sequence shown here is derived from an EMBL/GenBank/DDBJ whole genome shotgun (WGS) entry which is preliminary data.</text>
</comment>
<evidence type="ECO:0000256" key="1">
    <source>
        <dbReference type="SAM" id="MobiDB-lite"/>
    </source>
</evidence>
<evidence type="ECO:0000259" key="2">
    <source>
        <dbReference type="PROSITE" id="PS50022"/>
    </source>
</evidence>
<sequence length="530" mass="55920">MRSVPVFADFSSTPARLSNAVVVHHRCGIAPTHLALGPGGHIKVDFTVDAPAEDGREPGDAVVTVTLPGTSAPLDVLLNGKALAERLETGGEGADSGARRVVLTAPADALTAGANLLEVRNPEGSDALLRIAAVTVAPAHDQDRAERAMAARTAARSVVTFDTHVRAPGTTAWQPAPPVRFHLDAGGRAVPAQLSWRGTDGSEASVGLGADLSGFLGHRRAADAKVTEYRGTLTERLAYPDGTAGTRLRRFSTEEARGDVWTPSGELRLLLDDGGAPLERVTWTDRNGDTTSLALSGGVAAPAVAPVGELRDITPTVVGIDASDEFEEWAEVAENLVSKARTKWLARDETAEVTFTLAQPAAVAAYRLTSANDAPDRDPRDWSLQGSHDGVHWTAVDSRADERFHGRHEAREYSVAHPASYSRYRLRIERNNGSDLTQLSRVQLLAGGAAQPGPADTDTVDFTGYRALREGAPTGYRGTAVPGPWSDVSGEPSTADGPGRLLAGDLGETARSLDEAARLIGKLSAYLKES</sequence>
<dbReference type="InterPro" id="IPR000421">
    <property type="entry name" value="FA58C"/>
</dbReference>
<dbReference type="InterPro" id="IPR008979">
    <property type="entry name" value="Galactose-bd-like_sf"/>
</dbReference>
<dbReference type="InterPro" id="IPR040964">
    <property type="entry name" value="SBD"/>
</dbReference>
<organism evidence="3 4">
    <name type="scientific">Streptomyces doudnae</name>
    <dbReference type="NCBI Taxonomy" id="3075536"/>
    <lineage>
        <taxon>Bacteria</taxon>
        <taxon>Bacillati</taxon>
        <taxon>Actinomycetota</taxon>
        <taxon>Actinomycetes</taxon>
        <taxon>Kitasatosporales</taxon>
        <taxon>Streptomycetaceae</taxon>
        <taxon>Streptomyces</taxon>
    </lineage>
</organism>
<dbReference type="EMBL" id="JAVRES010000001">
    <property type="protein sequence ID" value="MDT0433569.1"/>
    <property type="molecule type" value="Genomic_DNA"/>
</dbReference>
<dbReference type="Pfam" id="PF17882">
    <property type="entry name" value="SBD"/>
    <property type="match status" value="1"/>
</dbReference>
<feature type="region of interest" description="Disordered" evidence="1">
    <location>
        <begin position="473"/>
        <end position="499"/>
    </location>
</feature>
<gene>
    <name evidence="3" type="ORF">RM877_02630</name>
</gene>
<reference evidence="4" key="1">
    <citation type="submission" date="2023-07" db="EMBL/GenBank/DDBJ databases">
        <title>30 novel species of actinomycetes from the DSMZ collection.</title>
        <authorList>
            <person name="Nouioui I."/>
        </authorList>
    </citation>
    <scope>NUCLEOTIDE SEQUENCE [LARGE SCALE GENOMIC DNA]</scope>
    <source>
        <strain evidence="4">DSM 41981</strain>
    </source>
</reference>
<accession>A0ABD5EIH1</accession>
<dbReference type="SUPFAM" id="SSF49785">
    <property type="entry name" value="Galactose-binding domain-like"/>
    <property type="match status" value="1"/>
</dbReference>
<keyword evidence="4" id="KW-1185">Reference proteome</keyword>
<evidence type="ECO:0000313" key="3">
    <source>
        <dbReference type="EMBL" id="MDT0433569.1"/>
    </source>
</evidence>
<dbReference type="PROSITE" id="PS50022">
    <property type="entry name" value="FA58C_3"/>
    <property type="match status" value="1"/>
</dbReference>
<evidence type="ECO:0000313" key="4">
    <source>
        <dbReference type="Proteomes" id="UP001183535"/>
    </source>
</evidence>
<feature type="domain" description="F5/8 type C" evidence="2">
    <location>
        <begin position="303"/>
        <end position="447"/>
    </location>
</feature>
<dbReference type="Proteomes" id="UP001183535">
    <property type="component" value="Unassembled WGS sequence"/>
</dbReference>
<dbReference type="AlphaFoldDB" id="A0ABD5EIH1"/>
<name>A0ABD5EIH1_9ACTN</name>
<protein>
    <submittedName>
        <fullName evidence="3">Discoidin domain-containing protein</fullName>
    </submittedName>
</protein>